<sequence length="234" mass="23827">MTDIAAILFDKDGTLFDFEATWGAWARGLIADLAAGDSGCEARLAEAIGYELGPGRFARNSPVIAGTVAEAAALMLPHLPGRDLAGLVETLNLAALRAPQVPAVDLPRCLGTLRGAGLRLGVATNDSEASARHQLVRAGVEDQFDFVAGYDSGFGAKPEPGPLLAFAARVGIAPARVAMVGDSLHDLAAARAAGMVAVAVLTGPAGRDMLAPAADLVLETIDGLAPWIIGSGPV</sequence>
<keyword evidence="5" id="KW-0378">Hydrolase</keyword>
<evidence type="ECO:0000256" key="4">
    <source>
        <dbReference type="ARBA" id="ARBA00013078"/>
    </source>
</evidence>
<dbReference type="NCBIfam" id="TIGR01549">
    <property type="entry name" value="HAD-SF-IA-v1"/>
    <property type="match status" value="1"/>
</dbReference>
<dbReference type="InterPro" id="IPR023198">
    <property type="entry name" value="PGP-like_dom2"/>
</dbReference>
<evidence type="ECO:0000313" key="6">
    <source>
        <dbReference type="Proteomes" id="UP001597413"/>
    </source>
</evidence>
<dbReference type="Gene3D" id="3.40.50.1000">
    <property type="entry name" value="HAD superfamily/HAD-like"/>
    <property type="match status" value="1"/>
</dbReference>
<name>A0ABW5A692_9RHOB</name>
<comment type="similarity">
    <text evidence="3">Belongs to the HAD-like hydrolase superfamily. CbbY/CbbZ/Gph/YieH family.</text>
</comment>
<dbReference type="EC" id="3.1.3.18" evidence="4"/>
<comment type="catalytic activity">
    <reaction evidence="1">
        <text>2-phosphoglycolate + H2O = glycolate + phosphate</text>
        <dbReference type="Rhea" id="RHEA:14369"/>
        <dbReference type="ChEBI" id="CHEBI:15377"/>
        <dbReference type="ChEBI" id="CHEBI:29805"/>
        <dbReference type="ChEBI" id="CHEBI:43474"/>
        <dbReference type="ChEBI" id="CHEBI:58033"/>
        <dbReference type="EC" id="3.1.3.18"/>
    </reaction>
</comment>
<dbReference type="SFLD" id="SFLDG01129">
    <property type="entry name" value="C1.5:_HAD__Beta-PGM__Phosphata"/>
    <property type="match status" value="1"/>
</dbReference>
<dbReference type="RefSeq" id="WP_377388663.1">
    <property type="nucleotide sequence ID" value="NZ_JBHUIX010000005.1"/>
</dbReference>
<keyword evidence="6" id="KW-1185">Reference proteome</keyword>
<organism evidence="5 6">
    <name type="scientific">Rhodobacter lacus</name>
    <dbReference type="NCBI Taxonomy" id="1641972"/>
    <lineage>
        <taxon>Bacteria</taxon>
        <taxon>Pseudomonadati</taxon>
        <taxon>Pseudomonadota</taxon>
        <taxon>Alphaproteobacteria</taxon>
        <taxon>Rhodobacterales</taxon>
        <taxon>Rhodobacter group</taxon>
        <taxon>Rhodobacter</taxon>
    </lineage>
</organism>
<dbReference type="PANTHER" id="PTHR43434:SF1">
    <property type="entry name" value="PHOSPHOGLYCOLATE PHOSPHATASE"/>
    <property type="match status" value="1"/>
</dbReference>
<protein>
    <recommendedName>
        <fullName evidence="4">phosphoglycolate phosphatase</fullName>
        <ecNumber evidence="4">3.1.3.18</ecNumber>
    </recommendedName>
</protein>
<dbReference type="Proteomes" id="UP001597413">
    <property type="component" value="Unassembled WGS sequence"/>
</dbReference>
<proteinExistence type="inferred from homology"/>
<evidence type="ECO:0000256" key="3">
    <source>
        <dbReference type="ARBA" id="ARBA00006171"/>
    </source>
</evidence>
<comment type="caution">
    <text evidence="5">The sequence shown here is derived from an EMBL/GenBank/DDBJ whole genome shotgun (WGS) entry which is preliminary data.</text>
</comment>
<dbReference type="InterPro" id="IPR036412">
    <property type="entry name" value="HAD-like_sf"/>
</dbReference>
<dbReference type="PANTHER" id="PTHR43434">
    <property type="entry name" value="PHOSPHOGLYCOLATE PHOSPHATASE"/>
    <property type="match status" value="1"/>
</dbReference>
<dbReference type="SFLD" id="SFLDS00003">
    <property type="entry name" value="Haloacid_Dehalogenase"/>
    <property type="match status" value="1"/>
</dbReference>
<evidence type="ECO:0000256" key="1">
    <source>
        <dbReference type="ARBA" id="ARBA00000830"/>
    </source>
</evidence>
<dbReference type="EMBL" id="JBHUIX010000005">
    <property type="protein sequence ID" value="MFD2173837.1"/>
    <property type="molecule type" value="Genomic_DNA"/>
</dbReference>
<evidence type="ECO:0000313" key="5">
    <source>
        <dbReference type="EMBL" id="MFD2173837.1"/>
    </source>
</evidence>
<comment type="pathway">
    <text evidence="2">Organic acid metabolism; glycolate biosynthesis; glycolate from 2-phosphoglycolate: step 1/1.</text>
</comment>
<dbReference type="InterPro" id="IPR050155">
    <property type="entry name" value="HAD-like_hydrolase_sf"/>
</dbReference>
<dbReference type="PRINTS" id="PR00413">
    <property type="entry name" value="HADHALOGNASE"/>
</dbReference>
<accession>A0ABW5A692</accession>
<reference evidence="6" key="1">
    <citation type="journal article" date="2019" name="Int. J. Syst. Evol. Microbiol.">
        <title>The Global Catalogue of Microorganisms (GCM) 10K type strain sequencing project: providing services to taxonomists for standard genome sequencing and annotation.</title>
        <authorList>
            <consortium name="The Broad Institute Genomics Platform"/>
            <consortium name="The Broad Institute Genome Sequencing Center for Infectious Disease"/>
            <person name="Wu L."/>
            <person name="Ma J."/>
        </authorList>
    </citation>
    <scope>NUCLEOTIDE SEQUENCE [LARGE SCALE GENOMIC DNA]</scope>
    <source>
        <strain evidence="6">CCUG 55131</strain>
    </source>
</reference>
<gene>
    <name evidence="5" type="ORF">ACFSM0_07030</name>
</gene>
<dbReference type="GO" id="GO:0016787">
    <property type="term" value="F:hydrolase activity"/>
    <property type="evidence" value="ECO:0007669"/>
    <property type="project" value="UniProtKB-KW"/>
</dbReference>
<dbReference type="InterPro" id="IPR006439">
    <property type="entry name" value="HAD-SF_hydro_IA"/>
</dbReference>
<dbReference type="Gene3D" id="1.10.150.240">
    <property type="entry name" value="Putative phosphatase, domain 2"/>
    <property type="match status" value="1"/>
</dbReference>
<dbReference type="SUPFAM" id="SSF56784">
    <property type="entry name" value="HAD-like"/>
    <property type="match status" value="1"/>
</dbReference>
<dbReference type="Pfam" id="PF00702">
    <property type="entry name" value="Hydrolase"/>
    <property type="match status" value="1"/>
</dbReference>
<evidence type="ECO:0000256" key="2">
    <source>
        <dbReference type="ARBA" id="ARBA00004818"/>
    </source>
</evidence>
<dbReference type="InterPro" id="IPR023214">
    <property type="entry name" value="HAD_sf"/>
</dbReference>